<gene>
    <name evidence="2" type="ORF">HNR60_001243</name>
</gene>
<dbReference type="EMBL" id="JACHIH010000004">
    <property type="protein sequence ID" value="MBB5046498.1"/>
    <property type="molecule type" value="Genomic_DNA"/>
</dbReference>
<sequence>MITGVSRVENRFGGRNSFFMRCGSLRPRFHRRVTAAVKFDPDVFADALVFVPPRIAARRLNTLSPLSQCDRPPPRRSAAAALSDAISRDRRDGYRCRNAEGKPNLGGRHKALRRNGFLNRSEFETMPRSDSIHRDT</sequence>
<dbReference type="RefSeq" id="WP_184255412.1">
    <property type="nucleotide sequence ID" value="NZ_JACHIH010000004.1"/>
</dbReference>
<organism evidence="2 3">
    <name type="scientific">Rhodopseudomonas rhenobacensis</name>
    <dbReference type="NCBI Taxonomy" id="87461"/>
    <lineage>
        <taxon>Bacteria</taxon>
        <taxon>Pseudomonadati</taxon>
        <taxon>Pseudomonadota</taxon>
        <taxon>Alphaproteobacteria</taxon>
        <taxon>Hyphomicrobiales</taxon>
        <taxon>Nitrobacteraceae</taxon>
        <taxon>Rhodopseudomonas</taxon>
    </lineage>
</organism>
<evidence type="ECO:0000313" key="2">
    <source>
        <dbReference type="EMBL" id="MBB5046498.1"/>
    </source>
</evidence>
<dbReference type="AlphaFoldDB" id="A0A7W7Z251"/>
<accession>A0A7W7Z251</accession>
<dbReference type="Proteomes" id="UP000542353">
    <property type="component" value="Unassembled WGS sequence"/>
</dbReference>
<protein>
    <submittedName>
        <fullName evidence="2">Uncharacterized protein</fullName>
    </submittedName>
</protein>
<evidence type="ECO:0000313" key="3">
    <source>
        <dbReference type="Proteomes" id="UP000542353"/>
    </source>
</evidence>
<feature type="region of interest" description="Disordered" evidence="1">
    <location>
        <begin position="116"/>
        <end position="136"/>
    </location>
</feature>
<name>A0A7W7Z251_9BRAD</name>
<feature type="region of interest" description="Disordered" evidence="1">
    <location>
        <begin position="64"/>
        <end position="84"/>
    </location>
</feature>
<feature type="region of interest" description="Disordered" evidence="1">
    <location>
        <begin position="92"/>
        <end position="111"/>
    </location>
</feature>
<feature type="compositionally biased region" description="Basic and acidic residues" evidence="1">
    <location>
        <begin position="121"/>
        <end position="136"/>
    </location>
</feature>
<reference evidence="2 3" key="1">
    <citation type="submission" date="2020-08" db="EMBL/GenBank/DDBJ databases">
        <title>Genomic Encyclopedia of Type Strains, Phase IV (KMG-IV): sequencing the most valuable type-strain genomes for metagenomic binning, comparative biology and taxonomic classification.</title>
        <authorList>
            <person name="Goeker M."/>
        </authorList>
    </citation>
    <scope>NUCLEOTIDE SEQUENCE [LARGE SCALE GENOMIC DNA]</scope>
    <source>
        <strain evidence="2 3">DSM 12706</strain>
    </source>
</reference>
<keyword evidence="3" id="KW-1185">Reference proteome</keyword>
<comment type="caution">
    <text evidence="2">The sequence shown here is derived from an EMBL/GenBank/DDBJ whole genome shotgun (WGS) entry which is preliminary data.</text>
</comment>
<proteinExistence type="predicted"/>
<evidence type="ECO:0000256" key="1">
    <source>
        <dbReference type="SAM" id="MobiDB-lite"/>
    </source>
</evidence>